<evidence type="ECO:0008006" key="3">
    <source>
        <dbReference type="Google" id="ProtNLM"/>
    </source>
</evidence>
<dbReference type="AlphaFoldDB" id="A0A5S9R4M0"/>
<name>A0A5S9R4M0_9HYPH</name>
<organism evidence="1 2">
    <name type="scientific">Starkeya nomas</name>
    <dbReference type="NCBI Taxonomy" id="2666134"/>
    <lineage>
        <taxon>Bacteria</taxon>
        <taxon>Pseudomonadati</taxon>
        <taxon>Pseudomonadota</taxon>
        <taxon>Alphaproteobacteria</taxon>
        <taxon>Hyphomicrobiales</taxon>
        <taxon>Xanthobacteraceae</taxon>
        <taxon>Starkeya</taxon>
    </lineage>
</organism>
<gene>
    <name evidence="1" type="ORF">STARVERO_04491</name>
</gene>
<sequence length="169" mass="18374">MALSYILRNCSTFVDGYGLHGATATLTVPKFTELNEEHRGGGMDAPLEIALGYEKLESSAELVDADPRVISLWGLKPGTVKAFTHKGYLVGEDGADRAAEFHMRGRIKELDFGDWAPGELAKLTYALALSYVKLTMGDEVLIEVDVINGIRSIRGVDQNIAMRSALGML</sequence>
<dbReference type="EMBL" id="CACSAS010000030">
    <property type="protein sequence ID" value="CAA0129349.1"/>
    <property type="molecule type" value="Genomic_DNA"/>
</dbReference>
<reference evidence="1 2" key="1">
    <citation type="submission" date="2019-12" db="EMBL/GenBank/DDBJ databases">
        <authorList>
            <person name="Reyes-Prieto M."/>
        </authorList>
    </citation>
    <scope>NUCLEOTIDE SEQUENCE [LARGE SCALE GENOMIC DNA]</scope>
    <source>
        <strain evidence="1">HF14-78462</strain>
    </source>
</reference>
<evidence type="ECO:0000313" key="1">
    <source>
        <dbReference type="EMBL" id="CAA0129349.1"/>
    </source>
</evidence>
<dbReference type="RefSeq" id="WP_159602308.1">
    <property type="nucleotide sequence ID" value="NZ_CACSAS010000030.1"/>
</dbReference>
<keyword evidence="2" id="KW-1185">Reference proteome</keyword>
<evidence type="ECO:0000313" key="2">
    <source>
        <dbReference type="Proteomes" id="UP000433050"/>
    </source>
</evidence>
<dbReference type="InterPro" id="IPR006498">
    <property type="entry name" value="Tail_tube"/>
</dbReference>
<dbReference type="Pfam" id="PF04985">
    <property type="entry name" value="Phage_tube"/>
    <property type="match status" value="1"/>
</dbReference>
<protein>
    <recommendedName>
        <fullName evidence="3">Phage major tail tube protein</fullName>
    </recommendedName>
</protein>
<proteinExistence type="predicted"/>
<dbReference type="Proteomes" id="UP000433050">
    <property type="component" value="Unassembled WGS sequence"/>
</dbReference>
<accession>A0A5S9R4M0</accession>
<dbReference type="NCBIfam" id="TIGR01611">
    <property type="entry name" value="tail_tube"/>
    <property type="match status" value="1"/>
</dbReference>